<reference evidence="1" key="1">
    <citation type="submission" date="2020-04" db="EMBL/GenBank/DDBJ databases">
        <authorList>
            <person name="Chiriac C."/>
            <person name="Salcher M."/>
            <person name="Ghai R."/>
            <person name="Kavagutti S V."/>
        </authorList>
    </citation>
    <scope>NUCLEOTIDE SEQUENCE</scope>
</reference>
<accession>A0A6J5NGX3</accession>
<organism evidence="1">
    <name type="scientific">uncultured Caudovirales phage</name>
    <dbReference type="NCBI Taxonomy" id="2100421"/>
    <lineage>
        <taxon>Viruses</taxon>
        <taxon>Duplodnaviria</taxon>
        <taxon>Heunggongvirae</taxon>
        <taxon>Uroviricota</taxon>
        <taxon>Caudoviricetes</taxon>
        <taxon>Peduoviridae</taxon>
        <taxon>Maltschvirus</taxon>
        <taxon>Maltschvirus maltsch</taxon>
    </lineage>
</organism>
<protein>
    <submittedName>
        <fullName evidence="1">Bacteriophage P22, NinX</fullName>
    </submittedName>
</protein>
<name>A0A6J5NGX3_9CAUD</name>
<sequence length="171" mass="18923">MTKIRTSDLIGPAIEWAVAVAEGHHVVVLTVAEQEVRWFGGVEPEKLERERAAFDAYIRDTLKPEIRLLSDDGHKRHPTHSEAAMLYAQGIPKFMCSTSWAQGGPIIEREGIAIHPSPTWTARYGLTTLAHHGGHRGHFQSIGPTPLVAAMRCYVRAKLGDEVDVPDELLT</sequence>
<dbReference type="InterPro" id="IPR019701">
    <property type="entry name" value="Phage_P22_NinX"/>
</dbReference>
<dbReference type="EMBL" id="LR796684">
    <property type="protein sequence ID" value="CAB4158509.1"/>
    <property type="molecule type" value="Genomic_DNA"/>
</dbReference>
<evidence type="ECO:0000313" key="1">
    <source>
        <dbReference type="EMBL" id="CAB4158509.1"/>
    </source>
</evidence>
<gene>
    <name evidence="1" type="ORF">UFOVP707_9</name>
</gene>
<dbReference type="Pfam" id="PF10765">
    <property type="entry name" value="Phage_P22_NinX"/>
    <property type="match status" value="1"/>
</dbReference>
<proteinExistence type="predicted"/>